<evidence type="ECO:0000256" key="1">
    <source>
        <dbReference type="SAM" id="MobiDB-lite"/>
    </source>
</evidence>
<dbReference type="Proteomes" id="UP000444960">
    <property type="component" value="Unassembled WGS sequence"/>
</dbReference>
<evidence type="ECO:0000313" key="4">
    <source>
        <dbReference type="Proteomes" id="UP000444960"/>
    </source>
</evidence>
<dbReference type="EMBL" id="BJOV01000005">
    <property type="protein sequence ID" value="GEE03755.1"/>
    <property type="molecule type" value="Genomic_DNA"/>
</dbReference>
<evidence type="ECO:0000313" key="3">
    <source>
        <dbReference type="EMBL" id="GEE03755.1"/>
    </source>
</evidence>
<proteinExistence type="predicted"/>
<dbReference type="AlphaFoldDB" id="A0A7I9VEN8"/>
<feature type="compositionally biased region" description="Low complexity" evidence="1">
    <location>
        <begin position="103"/>
        <end position="123"/>
    </location>
</feature>
<gene>
    <name evidence="3" type="ORF">nbrc107696_42010</name>
</gene>
<evidence type="ECO:0008006" key="5">
    <source>
        <dbReference type="Google" id="ProtNLM"/>
    </source>
</evidence>
<feature type="chain" id="PRO_5029741329" description="Secreted protein" evidence="2">
    <location>
        <begin position="21"/>
        <end position="314"/>
    </location>
</feature>
<evidence type="ECO:0000256" key="2">
    <source>
        <dbReference type="SAM" id="SignalP"/>
    </source>
</evidence>
<feature type="region of interest" description="Disordered" evidence="1">
    <location>
        <begin position="101"/>
        <end position="123"/>
    </location>
</feature>
<sequence length="314" mass="31059">MAVVGAAAAMAVSMTGVAAADPAVTPTTPATPQAAPTLSGIPGDAELADLLRTLKSSGGAEQAIAALSSIIGSSGQLDPHTLLSTFGVNPDALDSILPSSIVPPTTATPTTPALPAAPAAPSQAAAQVRPTDADALSTLQKITGTQMLTPAIAPFCTTPTDDNPLGLVTAPTVAIPGPWPVSDTSVIGDLVKGIGGDQLLKLLDPAATAPLQEVEDGQVAYALVPPTTPGSSNLNVAWFNTSTMQGGMEPLKPLADDTTAGPLLKALTATGGFHGVRLARASTGDGTVLSAVFGTTTTAGRTCYFLPALGAVKS</sequence>
<protein>
    <recommendedName>
        <fullName evidence="5">Secreted protein</fullName>
    </recommendedName>
</protein>
<organism evidence="3 4">
    <name type="scientific">Gordonia spumicola</name>
    <dbReference type="NCBI Taxonomy" id="589161"/>
    <lineage>
        <taxon>Bacteria</taxon>
        <taxon>Bacillati</taxon>
        <taxon>Actinomycetota</taxon>
        <taxon>Actinomycetes</taxon>
        <taxon>Mycobacteriales</taxon>
        <taxon>Gordoniaceae</taxon>
        <taxon>Gordonia</taxon>
    </lineage>
</organism>
<keyword evidence="2" id="KW-0732">Signal</keyword>
<reference evidence="4" key="1">
    <citation type="submission" date="2019-06" db="EMBL/GenBank/DDBJ databases">
        <title>Gordonia isolated from sludge of a wastewater treatment plant.</title>
        <authorList>
            <person name="Tamura T."/>
            <person name="Aoyama K."/>
            <person name="Kang Y."/>
            <person name="Saito S."/>
            <person name="Akiyama N."/>
            <person name="Yazawa K."/>
            <person name="Gonoi T."/>
            <person name="Mikami Y."/>
        </authorList>
    </citation>
    <scope>NUCLEOTIDE SEQUENCE [LARGE SCALE GENOMIC DNA]</scope>
    <source>
        <strain evidence="4">NBRC 107696</strain>
    </source>
</reference>
<accession>A0A7I9VEN8</accession>
<feature type="signal peptide" evidence="2">
    <location>
        <begin position="1"/>
        <end position="20"/>
    </location>
</feature>
<keyword evidence="4" id="KW-1185">Reference proteome</keyword>
<name>A0A7I9VEN8_9ACTN</name>
<comment type="caution">
    <text evidence="3">The sequence shown here is derived from an EMBL/GenBank/DDBJ whole genome shotgun (WGS) entry which is preliminary data.</text>
</comment>